<gene>
    <name evidence="1" type="ordered locus">DMR_32320</name>
</gene>
<dbReference type="KEGG" id="dma:DMR_32320"/>
<accession>C4XJH3</accession>
<name>C4XJH3_SOLM1</name>
<organism evidence="1 2">
    <name type="scientific">Solidesulfovibrio magneticus (strain ATCC 700980 / DSM 13731 / RS-1)</name>
    <name type="common">Desulfovibrio magneticus</name>
    <dbReference type="NCBI Taxonomy" id="573370"/>
    <lineage>
        <taxon>Bacteria</taxon>
        <taxon>Pseudomonadati</taxon>
        <taxon>Thermodesulfobacteriota</taxon>
        <taxon>Desulfovibrionia</taxon>
        <taxon>Desulfovibrionales</taxon>
        <taxon>Desulfovibrionaceae</taxon>
        <taxon>Solidesulfovibrio</taxon>
    </lineage>
</organism>
<dbReference type="HOGENOM" id="CLU_3060897_0_0_7"/>
<keyword evidence="2" id="KW-1185">Reference proteome</keyword>
<sequence>MSTRQISEGILPACRELIKGPNSVHISLFFQYGSLYLFGTRECLVSGAWNKRF</sequence>
<dbReference type="AlphaFoldDB" id="C4XJH3"/>
<proteinExistence type="predicted"/>
<dbReference type="Proteomes" id="UP000009071">
    <property type="component" value="Chromosome"/>
</dbReference>
<reference evidence="1 2" key="1">
    <citation type="journal article" date="2009" name="Genome Res.">
        <title>Whole genome sequence of Desulfovibrio magneticus strain RS-1 revealed common gene clusters in magnetotactic bacteria.</title>
        <authorList>
            <person name="Nakazawa H."/>
            <person name="Arakaki A."/>
            <person name="Narita-Yamada S."/>
            <person name="Yashiro I."/>
            <person name="Jinno K."/>
            <person name="Aoki N."/>
            <person name="Tsuruyama A."/>
            <person name="Okamura Y."/>
            <person name="Tanikawa S."/>
            <person name="Fujita N."/>
            <person name="Takeyama H."/>
            <person name="Matsunaga T."/>
        </authorList>
    </citation>
    <scope>NUCLEOTIDE SEQUENCE [LARGE SCALE GENOMIC DNA]</scope>
    <source>
        <strain evidence="2">ATCC 700980 / DSM 13731 / RS-1</strain>
    </source>
</reference>
<evidence type="ECO:0000313" key="2">
    <source>
        <dbReference type="Proteomes" id="UP000009071"/>
    </source>
</evidence>
<evidence type="ECO:0000313" key="1">
    <source>
        <dbReference type="EMBL" id="BAH76723.1"/>
    </source>
</evidence>
<dbReference type="STRING" id="573370.DMR_32320"/>
<protein>
    <submittedName>
        <fullName evidence="1">Uncharacterized protein</fullName>
    </submittedName>
</protein>
<dbReference type="EMBL" id="AP010904">
    <property type="protein sequence ID" value="BAH76723.1"/>
    <property type="molecule type" value="Genomic_DNA"/>
</dbReference>